<keyword evidence="1" id="KW-0680">Restriction system</keyword>
<evidence type="ECO:0000256" key="1">
    <source>
        <dbReference type="PIRNR" id="PIRNR016080"/>
    </source>
</evidence>
<dbReference type="InterPro" id="IPR007637">
    <property type="entry name" value="Restrct_endonuc_II_DpnII-like"/>
</dbReference>
<name>A0ABT1WP78_9LACT</name>
<comment type="catalytic activity">
    <reaction evidence="1">
        <text>Endonucleolytic cleavage of DNA to give specific double-stranded fragments with terminal 5'-phosphates.</text>
        <dbReference type="EC" id="3.1.21.4"/>
    </reaction>
</comment>
<dbReference type="EC" id="3.1.21.4" evidence="1"/>
<reference evidence="3" key="1">
    <citation type="submission" date="2022-07" db="EMBL/GenBank/DDBJ databases">
        <authorList>
            <person name="Jung M.-Y."/>
            <person name="Lee M."/>
        </authorList>
    </citation>
    <scope>NUCLEOTIDE SEQUENCE</scope>
    <source>
        <strain evidence="3">S8</strain>
    </source>
</reference>
<keyword evidence="4" id="KW-1185">Reference proteome</keyword>
<dbReference type="EMBL" id="JANHNZ010000006">
    <property type="protein sequence ID" value="MCQ9210293.1"/>
    <property type="molecule type" value="Genomic_DNA"/>
</dbReference>
<evidence type="ECO:0000313" key="4">
    <source>
        <dbReference type="Proteomes" id="UP001059480"/>
    </source>
</evidence>
<comment type="similarity">
    <text evidence="1">Belongs to the DpnII type II restriction endonuclease family.</text>
</comment>
<evidence type="ECO:0000259" key="2">
    <source>
        <dbReference type="Pfam" id="PF04556"/>
    </source>
</evidence>
<accession>A0ABT1WP78</accession>
<dbReference type="PIRSF" id="PIRSF016080">
    <property type="entry name" value="Restrict_endonuc_II_DpmII"/>
    <property type="match status" value="1"/>
</dbReference>
<comment type="caution">
    <text evidence="3">The sequence shown here is derived from an EMBL/GenBank/DDBJ whole genome shotgun (WGS) entry which is preliminary data.</text>
</comment>
<keyword evidence="1" id="KW-0540">Nuclease</keyword>
<dbReference type="Pfam" id="PF04556">
    <property type="entry name" value="DpnII"/>
    <property type="match status" value="1"/>
</dbReference>
<sequence>MNQIKKYQSIGILSENAAFEYLLSTLKDTIRTYDFFVAWGKVLGNVSKIEIPLNILNSLIGKSDIATELRELIKNYPEIVPVIPVLIAVRNQNINIADIGGDITYSFTKRKSYTDEEIEKIILFSDKCGLLKILSDKSIKNLVDYVIGVEVGLDTNARKNRSGGAMEALIEVYVKAICDEHGYKYLAQATAAKIKSEFGKEVNTDKADRHFDFAIDAGDMLYLMEVNYYGGGGSKLKSVAGEFSSLFSLVKNENTGFIWVTDGKGWLTAKRPLRETFDITDYVMNINMIEQGLLEEIVTKGL</sequence>
<protein>
    <recommendedName>
        <fullName evidence="1">Type-2 restriction enzyme</fullName>
        <ecNumber evidence="1">3.1.21.4</ecNumber>
    </recommendedName>
</protein>
<dbReference type="GO" id="GO:0004519">
    <property type="term" value="F:endonuclease activity"/>
    <property type="evidence" value="ECO:0007669"/>
    <property type="project" value="UniProtKB-KW"/>
</dbReference>
<dbReference type="Proteomes" id="UP001059480">
    <property type="component" value="Unassembled WGS sequence"/>
</dbReference>
<comment type="function">
    <text evidence="1">A P subtype restriction enzyme that recognizes the double-stranded unmethylated sequence 5'-GATC-3'.</text>
</comment>
<keyword evidence="1" id="KW-0378">Hydrolase</keyword>
<feature type="domain" description="Restriction endonuclease type II DpnII-like" evidence="2">
    <location>
        <begin position="19"/>
        <end position="296"/>
    </location>
</feature>
<gene>
    <name evidence="3" type="ORF">NPA36_06990</name>
</gene>
<organism evidence="3 4">
    <name type="scientific">Granulicatella seriolae</name>
    <dbReference type="NCBI Taxonomy" id="2967226"/>
    <lineage>
        <taxon>Bacteria</taxon>
        <taxon>Bacillati</taxon>
        <taxon>Bacillota</taxon>
        <taxon>Bacilli</taxon>
        <taxon>Lactobacillales</taxon>
        <taxon>Carnobacteriaceae</taxon>
        <taxon>Granulicatella</taxon>
    </lineage>
</organism>
<evidence type="ECO:0000313" key="3">
    <source>
        <dbReference type="EMBL" id="MCQ9210293.1"/>
    </source>
</evidence>
<dbReference type="RefSeq" id="WP_256945405.1">
    <property type="nucleotide sequence ID" value="NZ_JANHNZ010000006.1"/>
</dbReference>
<dbReference type="InterPro" id="IPR021191">
    <property type="entry name" value="Restrct_endonuc_II_DpnII"/>
</dbReference>
<proteinExistence type="inferred from homology"/>
<reference evidence="3" key="2">
    <citation type="journal article" date="2023" name="Curr. Microbiol.">
        <title>Granulicatella seriolae sp. nov., a Novel Facultative Anaerobe Isolated from Yellowtail Marine Fish.</title>
        <authorList>
            <person name="Lee M."/>
            <person name="Choi Y.J."/>
            <person name="Farooq A."/>
            <person name="Jeong J.B."/>
            <person name="Jung M.Y."/>
        </authorList>
    </citation>
    <scope>NUCLEOTIDE SEQUENCE</scope>
    <source>
        <strain evidence="3">S8</strain>
    </source>
</reference>
<keyword evidence="1 3" id="KW-0255">Endonuclease</keyword>
<reference evidence="3" key="3">
    <citation type="journal article" date="2023" name="Microbiol. Resour. Announc.">
        <title>Draft Genome Sequence of Granulicatella sp. Strain S8, Isolated from a Marine Fish, Seriola quinqueradiata.</title>
        <authorList>
            <person name="Lee M."/>
            <person name="Farooq A."/>
            <person name="Jeong J.B."/>
            <person name="Jung M.Y."/>
        </authorList>
    </citation>
    <scope>NUCLEOTIDE SEQUENCE</scope>
    <source>
        <strain evidence="3">S8</strain>
    </source>
</reference>